<keyword evidence="3" id="KW-1185">Reference proteome</keyword>
<evidence type="ECO:0000313" key="3">
    <source>
        <dbReference type="Proteomes" id="UP000470876"/>
    </source>
</evidence>
<gene>
    <name evidence="2" type="ORF">GV794_28000</name>
</gene>
<feature type="region of interest" description="Disordered" evidence="1">
    <location>
        <begin position="116"/>
        <end position="135"/>
    </location>
</feature>
<reference evidence="2 3" key="1">
    <citation type="submission" date="2020-01" db="EMBL/GenBank/DDBJ databases">
        <title>Genetics and antimicrobial susceptibilities of Nocardia species isolated from the soil; a comparison with species isolated from humans.</title>
        <authorList>
            <person name="Carrasco G."/>
            <person name="Monzon S."/>
            <person name="Sansegundo M."/>
            <person name="Garcia E."/>
            <person name="Garrido N."/>
            <person name="Medina M.J."/>
            <person name="Villalon P."/>
            <person name="Ramirez-Arocha A.C."/>
            <person name="Jimenez P."/>
            <person name="Cuesta I."/>
            <person name="Valdezate S."/>
        </authorList>
    </citation>
    <scope>NUCLEOTIDE SEQUENCE [LARGE SCALE GENOMIC DNA]</scope>
    <source>
        <strain evidence="2 3">CNM20110649</strain>
    </source>
</reference>
<evidence type="ECO:0000256" key="1">
    <source>
        <dbReference type="SAM" id="MobiDB-lite"/>
    </source>
</evidence>
<dbReference type="EMBL" id="JAAGUX010000099">
    <property type="protein sequence ID" value="NEW59445.1"/>
    <property type="molecule type" value="Genomic_DNA"/>
</dbReference>
<comment type="caution">
    <text evidence="2">The sequence shown here is derived from an EMBL/GenBank/DDBJ whole genome shotgun (WGS) entry which is preliminary data.</text>
</comment>
<name>A0ABX0CYV1_9NOCA</name>
<feature type="compositionally biased region" description="Low complexity" evidence="1">
    <location>
        <begin position="116"/>
        <end position="128"/>
    </location>
</feature>
<dbReference type="RefSeq" id="WP_163837606.1">
    <property type="nucleotide sequence ID" value="NZ_JAAGUX010000099.1"/>
</dbReference>
<dbReference type="Proteomes" id="UP000470876">
    <property type="component" value="Unassembled WGS sequence"/>
</dbReference>
<accession>A0ABX0CYV1</accession>
<sequence length="135" mass="14465">MAVIDLGGADPQQWRSLLDQANAGQVTLDPEVGKGLNLVCENYLLKLDEAYDKVKHVSDVDGFGTFPSGTALKEKFTLKASGTDQSLNAVILEHIETVKLIQQVVAKSIANLTETDQGTGQQVTKTGQNLPQTPS</sequence>
<evidence type="ECO:0000313" key="2">
    <source>
        <dbReference type="EMBL" id="NEW59445.1"/>
    </source>
</evidence>
<protein>
    <submittedName>
        <fullName evidence="2">Uncharacterized protein</fullName>
    </submittedName>
</protein>
<organism evidence="2 3">
    <name type="scientific">Nocardia cyriacigeorgica</name>
    <dbReference type="NCBI Taxonomy" id="135487"/>
    <lineage>
        <taxon>Bacteria</taxon>
        <taxon>Bacillati</taxon>
        <taxon>Actinomycetota</taxon>
        <taxon>Actinomycetes</taxon>
        <taxon>Mycobacteriales</taxon>
        <taxon>Nocardiaceae</taxon>
        <taxon>Nocardia</taxon>
    </lineage>
</organism>
<proteinExistence type="predicted"/>